<dbReference type="Pfam" id="PF01863">
    <property type="entry name" value="YgjP-like"/>
    <property type="match status" value="1"/>
</dbReference>
<dbReference type="InterPro" id="IPR002725">
    <property type="entry name" value="YgjP-like_metallopeptidase"/>
</dbReference>
<organism evidence="2 3">
    <name type="scientific">Deinococcus taklimakanensis</name>
    <dbReference type="NCBI Taxonomy" id="536443"/>
    <lineage>
        <taxon>Bacteria</taxon>
        <taxon>Thermotogati</taxon>
        <taxon>Deinococcota</taxon>
        <taxon>Deinococci</taxon>
        <taxon>Deinococcales</taxon>
        <taxon>Deinococcaceae</taxon>
        <taxon>Deinococcus</taxon>
    </lineage>
</organism>
<dbReference type="Gene3D" id="3.30.2010.10">
    <property type="entry name" value="Metalloproteases ('zincins'), catalytic domain"/>
    <property type="match status" value="1"/>
</dbReference>
<evidence type="ECO:0000259" key="1">
    <source>
        <dbReference type="Pfam" id="PF01863"/>
    </source>
</evidence>
<evidence type="ECO:0000313" key="2">
    <source>
        <dbReference type="EMBL" id="MFD2610649.1"/>
    </source>
</evidence>
<accession>A0ABW5P5T2</accession>
<dbReference type="PANTHER" id="PTHR30399">
    <property type="entry name" value="UNCHARACTERIZED PROTEIN YGJP"/>
    <property type="match status" value="1"/>
</dbReference>
<evidence type="ECO:0000313" key="3">
    <source>
        <dbReference type="Proteomes" id="UP001597475"/>
    </source>
</evidence>
<keyword evidence="3" id="KW-1185">Reference proteome</keyword>
<sequence length="224" mass="25582">MTDPWLISGVPVTLKRSARRRTVGLQVRPGQVTLHAPQAFPTARLDALLLEKRGWVEANLNRFAAQTPAPRPFLHGETVAFLGEQLTLHFSDSVRGPERRGQTLLLPRQDEPQHLEAWTRAACLAPYRELVTGYARQLGAGAKLRHVRVSRARTRWGSCNSQGDIRLHWKLSRAPLGVLHYVALHEAAHLLELNHSPRYWAHVARIMPEWKQWRDWLRVNGHSL</sequence>
<gene>
    <name evidence="2" type="ORF">ACFSR9_14595</name>
</gene>
<protein>
    <submittedName>
        <fullName evidence="2">M48 family metallopeptidase</fullName>
    </submittedName>
</protein>
<dbReference type="InterPro" id="IPR053136">
    <property type="entry name" value="UTP_pyrophosphatase-like"/>
</dbReference>
<reference evidence="3" key="1">
    <citation type="journal article" date="2019" name="Int. J. Syst. Evol. Microbiol.">
        <title>The Global Catalogue of Microorganisms (GCM) 10K type strain sequencing project: providing services to taxonomists for standard genome sequencing and annotation.</title>
        <authorList>
            <consortium name="The Broad Institute Genomics Platform"/>
            <consortium name="The Broad Institute Genome Sequencing Center for Infectious Disease"/>
            <person name="Wu L."/>
            <person name="Ma J."/>
        </authorList>
    </citation>
    <scope>NUCLEOTIDE SEQUENCE [LARGE SCALE GENOMIC DNA]</scope>
    <source>
        <strain evidence="3">KCTC 33842</strain>
    </source>
</reference>
<dbReference type="EMBL" id="JBHUMK010000073">
    <property type="protein sequence ID" value="MFD2610649.1"/>
    <property type="molecule type" value="Genomic_DNA"/>
</dbReference>
<name>A0ABW5P5T2_9DEIO</name>
<proteinExistence type="predicted"/>
<feature type="domain" description="YgjP-like metallopeptidase" evidence="1">
    <location>
        <begin position="21"/>
        <end position="218"/>
    </location>
</feature>
<dbReference type="Proteomes" id="UP001597475">
    <property type="component" value="Unassembled WGS sequence"/>
</dbReference>
<comment type="caution">
    <text evidence="2">The sequence shown here is derived from an EMBL/GenBank/DDBJ whole genome shotgun (WGS) entry which is preliminary data.</text>
</comment>
<dbReference type="CDD" id="cd07344">
    <property type="entry name" value="M48_yhfN_like"/>
    <property type="match status" value="1"/>
</dbReference>
<dbReference type="RefSeq" id="WP_386846963.1">
    <property type="nucleotide sequence ID" value="NZ_JBHUMK010000073.1"/>
</dbReference>
<dbReference type="PANTHER" id="PTHR30399:SF1">
    <property type="entry name" value="UTP PYROPHOSPHATASE"/>
    <property type="match status" value="1"/>
</dbReference>